<dbReference type="Pfam" id="PF03893">
    <property type="entry name" value="Lipase3_N"/>
    <property type="match status" value="1"/>
</dbReference>
<evidence type="ECO:0000313" key="3">
    <source>
        <dbReference type="Proteomes" id="UP001454036"/>
    </source>
</evidence>
<dbReference type="Proteomes" id="UP001454036">
    <property type="component" value="Unassembled WGS sequence"/>
</dbReference>
<dbReference type="AlphaFoldDB" id="A0AAV3S1I5"/>
<dbReference type="PANTHER" id="PTHR46398">
    <property type="entry name" value="ALPHA/BETA-HYDROLASES SUPERFAMILY PROTEIN"/>
    <property type="match status" value="1"/>
</dbReference>
<evidence type="ECO:0000259" key="1">
    <source>
        <dbReference type="Pfam" id="PF03893"/>
    </source>
</evidence>
<accession>A0AAV3S1I5</accession>
<evidence type="ECO:0000313" key="2">
    <source>
        <dbReference type="EMBL" id="GAA0186544.1"/>
    </source>
</evidence>
<gene>
    <name evidence="2" type="ORF">LIER_33832</name>
</gene>
<dbReference type="EMBL" id="BAABME010013806">
    <property type="protein sequence ID" value="GAA0186544.1"/>
    <property type="molecule type" value="Genomic_DNA"/>
</dbReference>
<dbReference type="PANTHER" id="PTHR46398:SF7">
    <property type="entry name" value="ALPHA_BETA-HYDROLASES SUPERFAMILY PROTEIN"/>
    <property type="match status" value="1"/>
</dbReference>
<sequence length="73" mass="8527">MSVAAGFECVMAFGCLRWAWRRFTYIGSNDSESWPRATSEEFEPIPRLCRAILAVYEPDINNPKYAPFMWLPY</sequence>
<dbReference type="GO" id="GO:0016042">
    <property type="term" value="P:lipid catabolic process"/>
    <property type="evidence" value="ECO:0007669"/>
    <property type="project" value="InterPro"/>
</dbReference>
<dbReference type="InterPro" id="IPR005592">
    <property type="entry name" value="Mono/diacylglycerol_lipase_N"/>
</dbReference>
<name>A0AAV3S1I5_LITER</name>
<organism evidence="2 3">
    <name type="scientific">Lithospermum erythrorhizon</name>
    <name type="common">Purple gromwell</name>
    <name type="synonym">Lithospermum officinale var. erythrorhizon</name>
    <dbReference type="NCBI Taxonomy" id="34254"/>
    <lineage>
        <taxon>Eukaryota</taxon>
        <taxon>Viridiplantae</taxon>
        <taxon>Streptophyta</taxon>
        <taxon>Embryophyta</taxon>
        <taxon>Tracheophyta</taxon>
        <taxon>Spermatophyta</taxon>
        <taxon>Magnoliopsida</taxon>
        <taxon>eudicotyledons</taxon>
        <taxon>Gunneridae</taxon>
        <taxon>Pentapetalae</taxon>
        <taxon>asterids</taxon>
        <taxon>lamiids</taxon>
        <taxon>Boraginales</taxon>
        <taxon>Boraginaceae</taxon>
        <taxon>Boraginoideae</taxon>
        <taxon>Lithospermeae</taxon>
        <taxon>Lithospermum</taxon>
    </lineage>
</organism>
<reference evidence="2 3" key="1">
    <citation type="submission" date="2024-01" db="EMBL/GenBank/DDBJ databases">
        <title>The complete chloroplast genome sequence of Lithospermum erythrorhizon: insights into the phylogenetic relationship among Boraginaceae species and the maternal lineages of purple gromwells.</title>
        <authorList>
            <person name="Okada T."/>
            <person name="Watanabe K."/>
        </authorList>
    </citation>
    <scope>NUCLEOTIDE SEQUENCE [LARGE SCALE GENOMIC DNA]</scope>
</reference>
<proteinExistence type="predicted"/>
<protein>
    <recommendedName>
        <fullName evidence="1">Mono-/di-acylglycerol lipase N-terminal domain-containing protein</fullName>
    </recommendedName>
</protein>
<keyword evidence="3" id="KW-1185">Reference proteome</keyword>
<feature type="domain" description="Mono-/di-acylglycerol lipase N-terminal" evidence="1">
    <location>
        <begin position="7"/>
        <end position="67"/>
    </location>
</feature>
<comment type="caution">
    <text evidence="2">The sequence shown here is derived from an EMBL/GenBank/DDBJ whole genome shotgun (WGS) entry which is preliminary data.</text>
</comment>